<evidence type="ECO:0000256" key="2">
    <source>
        <dbReference type="SAM" id="MobiDB-lite"/>
    </source>
</evidence>
<evidence type="ECO:0000313" key="6">
    <source>
        <dbReference type="Proteomes" id="UP000006753"/>
    </source>
</evidence>
<comment type="similarity">
    <text evidence="1">Belongs to the Tango6 family.</text>
</comment>
<feature type="domain" description="RNA polymerase II assembly factor Rtp1 C-terminal" evidence="3">
    <location>
        <begin position="842"/>
        <end position="874"/>
    </location>
</feature>
<organism evidence="5 6">
    <name type="scientific">Marssonina brunnea f. sp. multigermtubi (strain MB_m1)</name>
    <name type="common">Marssonina leaf spot fungus</name>
    <dbReference type="NCBI Taxonomy" id="1072389"/>
    <lineage>
        <taxon>Eukaryota</taxon>
        <taxon>Fungi</taxon>
        <taxon>Dikarya</taxon>
        <taxon>Ascomycota</taxon>
        <taxon>Pezizomycotina</taxon>
        <taxon>Leotiomycetes</taxon>
        <taxon>Helotiales</taxon>
        <taxon>Drepanopezizaceae</taxon>
        <taxon>Drepanopeziza</taxon>
    </lineage>
</organism>
<evidence type="ECO:0000259" key="3">
    <source>
        <dbReference type="Pfam" id="PF10304"/>
    </source>
</evidence>
<dbReference type="Pfam" id="PF10304">
    <property type="entry name" value="RTP1_C2"/>
    <property type="match status" value="1"/>
</dbReference>
<evidence type="ECO:0000256" key="1">
    <source>
        <dbReference type="ARBA" id="ARBA00005724"/>
    </source>
</evidence>
<name>K1WQJ9_MARBU</name>
<dbReference type="OrthoDB" id="39591at2759"/>
<evidence type="ECO:0000313" key="5">
    <source>
        <dbReference type="EMBL" id="EKD15271.1"/>
    </source>
</evidence>
<dbReference type="GO" id="GO:0009306">
    <property type="term" value="P:protein secretion"/>
    <property type="evidence" value="ECO:0007669"/>
    <property type="project" value="TreeGrafter"/>
</dbReference>
<evidence type="ECO:0000259" key="4">
    <source>
        <dbReference type="Pfam" id="PF10363"/>
    </source>
</evidence>
<feature type="region of interest" description="Disordered" evidence="2">
    <location>
        <begin position="699"/>
        <end position="722"/>
    </location>
</feature>
<dbReference type="Pfam" id="PF10363">
    <property type="entry name" value="RTP1_C1"/>
    <property type="match status" value="1"/>
</dbReference>
<sequence>MEAGEPSKSKSKSKSENAQPPLVDSILQLGKPAFDPQETEDTRNSNRQKFNALLESSSTLSLIPVLNLLIQPSRVQPWLRSPLVSALARLPLRPRGVHHTIEFVLQVHPSNSASASTGRGASISHEALNSASRLLSSPPAGMLPEDWFSGIAPQLLSLLDGEGEPGMERAAAFIIGFGVLGRKQFGAPGTPGWNAFVDPILGDIDPTAVSTNIRDTDSRTSPDSIEFLGGMKVLVLSGDVKKGIHRLYTLLTSHPHPSLSKRLLRPILLPLWSLSCRSQGNQKTEREICEPARRLLKTLLQLSPTSTETHGPPSTRDLLLSILENITFKGRSESRQPHWSYASSKDGGVQIEEVRTSKTGASSQLDLVSIDTATDSFISLLQDTPDFKPEISSLFMHLCKKWLAESARTSEPVIITRLGRTDDRKVDTVESSLIEAKVMHKMMTSFPENLVDDSRQVLELVNKVLLDFLATTGGGSGDEDIVAVALSLLNIVLTSPSFKETPNINSCLASIEDCLGSVSRKPLDVSSTAQNLLMLLRFRDSINDAEPNSMATPTERQVEDRKSYSLAMSYLTATDSPPPVRAQGLELLSALIRAGSAILDIPALLVLFSSLLQDDEEYIYLRAIKSFIQLSHRHPKSVMGDLIERYVDSQEESGLDQRLRLGEALLQVIQCNPLAFNSKTSKSVCQGLLFVAGRRGYRPQAEQQQEKKNKLKRKQNSEADEAWGGEVPQLDEVLGESHEDNEILSQIVAGWESKRGQEDVRIRASAISILGSAIEANIEGMGSLIISAALDLSIYILTLEPGPEKGILRRSAIRLIMNFVKALDTARSEGKRLGFGFVGQSLDDVRRVLKYIEGTDVDGLVRQHARDTIEGLEAWEINALIPPPTQREQTSLRELAGLTITPGGVSDPDGRIRPRIVEIE</sequence>
<dbReference type="Proteomes" id="UP000006753">
    <property type="component" value="Unassembled WGS sequence"/>
</dbReference>
<dbReference type="AlphaFoldDB" id="K1WQJ9"/>
<protein>
    <submittedName>
        <fullName evidence="5">Protein required for cell viability</fullName>
    </submittedName>
</protein>
<dbReference type="OMA" id="KRAYGAP"/>
<proteinExistence type="inferred from homology"/>
<reference evidence="5 6" key="1">
    <citation type="journal article" date="2012" name="BMC Genomics">
        <title>Sequencing the genome of Marssonina brunnea reveals fungus-poplar co-evolution.</title>
        <authorList>
            <person name="Zhu S."/>
            <person name="Cao Y.-Z."/>
            <person name="Jiang C."/>
            <person name="Tan B.-Y."/>
            <person name="Wang Z."/>
            <person name="Feng S."/>
            <person name="Zhang L."/>
            <person name="Su X.-H."/>
            <person name="Brejova B."/>
            <person name="Vinar T."/>
            <person name="Xu M."/>
            <person name="Wang M.-X."/>
            <person name="Zhang S.-G."/>
            <person name="Huang M.-R."/>
            <person name="Wu R."/>
            <person name="Zhou Y."/>
        </authorList>
    </citation>
    <scope>NUCLEOTIDE SEQUENCE [LARGE SCALE GENOMIC DNA]</scope>
    <source>
        <strain evidence="5 6">MB_m1</strain>
    </source>
</reference>
<feature type="domain" description="RNA polymerase II assembly factor Rtp1 C-terminal" evidence="4">
    <location>
        <begin position="573"/>
        <end position="670"/>
    </location>
</feature>
<gene>
    <name evidence="5" type="ORF">MBM_06487</name>
</gene>
<dbReference type="InterPro" id="IPR016024">
    <property type="entry name" value="ARM-type_fold"/>
</dbReference>
<dbReference type="SUPFAM" id="SSF48371">
    <property type="entry name" value="ARM repeat"/>
    <property type="match status" value="1"/>
</dbReference>
<dbReference type="STRING" id="1072389.K1WQJ9"/>
<dbReference type="EMBL" id="JH921442">
    <property type="protein sequence ID" value="EKD15271.1"/>
    <property type="molecule type" value="Genomic_DNA"/>
</dbReference>
<dbReference type="KEGG" id="mbe:MBM_06487"/>
<dbReference type="PANTHER" id="PTHR20959:SF1">
    <property type="entry name" value="TRANSPORT AND GOLGI ORGANIZATION PROTEIN 6 HOMOLOG"/>
    <property type="match status" value="1"/>
</dbReference>
<dbReference type="InParanoid" id="K1WQJ9"/>
<dbReference type="InterPro" id="IPR019414">
    <property type="entry name" value="Rtp1_C2"/>
</dbReference>
<feature type="region of interest" description="Disordered" evidence="2">
    <location>
        <begin position="1"/>
        <end position="45"/>
    </location>
</feature>
<dbReference type="PANTHER" id="PTHR20959">
    <property type="entry name" value="TRANSPORT AND GOLGI ORGANIZATION PROTEIN 6 FAMILY MEMBER"/>
    <property type="match status" value="1"/>
</dbReference>
<accession>K1WQJ9</accession>
<dbReference type="eggNOG" id="ENOG502SDA6">
    <property type="taxonomic scope" value="Eukaryota"/>
</dbReference>
<dbReference type="InterPro" id="IPR039600">
    <property type="entry name" value="TANGO6/Rtp1"/>
</dbReference>
<keyword evidence="6" id="KW-1185">Reference proteome</keyword>
<dbReference type="HOGENOM" id="CLU_006300_0_0_1"/>
<dbReference type="InterPro" id="IPR019451">
    <property type="entry name" value="Rtp1_C1"/>
</dbReference>